<evidence type="ECO:0000313" key="3">
    <source>
        <dbReference type="Proteomes" id="UP000194236"/>
    </source>
</evidence>
<dbReference type="AlphaFoldDB" id="A0A1Y3BHD8"/>
<dbReference type="EMBL" id="MUJZ01018705">
    <property type="protein sequence ID" value="OTF80341.1"/>
    <property type="molecule type" value="Genomic_DNA"/>
</dbReference>
<dbReference type="Proteomes" id="UP000194236">
    <property type="component" value="Unassembled WGS sequence"/>
</dbReference>
<protein>
    <submittedName>
        <fullName evidence="2">Uncharacterized protein</fullName>
    </submittedName>
</protein>
<feature type="non-terminal residue" evidence="2">
    <location>
        <position position="183"/>
    </location>
</feature>
<evidence type="ECO:0000313" key="2">
    <source>
        <dbReference type="EMBL" id="OTF80341.1"/>
    </source>
</evidence>
<sequence>MKKRGRVSIPKIWDDNQEKLKGSSSSNLSPRKEPISPGLFSVSELKKELEQRTKSDTTTVSSTLARRRDTLADTSELKQSATKFAMENVKKYKNRSISLNLNNVIENNKIAMEEKSVTNQTEEIPLKSTIENDSQFVDDEKATSIKDDKSLAKQIIQKNIAKAKLMEKRQLSNTATSDLQSGE</sequence>
<reference evidence="2 3" key="1">
    <citation type="submission" date="2017-03" db="EMBL/GenBank/DDBJ databases">
        <title>Genome Survey of Euroglyphus maynei.</title>
        <authorList>
            <person name="Arlian L.G."/>
            <person name="Morgan M.S."/>
            <person name="Rider S.D."/>
        </authorList>
    </citation>
    <scope>NUCLEOTIDE SEQUENCE [LARGE SCALE GENOMIC DNA]</scope>
    <source>
        <strain evidence="2">Arlian Lab</strain>
        <tissue evidence="2">Whole body</tissue>
    </source>
</reference>
<accession>A0A1Y3BHD8</accession>
<organism evidence="2 3">
    <name type="scientific">Euroglyphus maynei</name>
    <name type="common">Mayne's house dust mite</name>
    <dbReference type="NCBI Taxonomy" id="6958"/>
    <lineage>
        <taxon>Eukaryota</taxon>
        <taxon>Metazoa</taxon>
        <taxon>Ecdysozoa</taxon>
        <taxon>Arthropoda</taxon>
        <taxon>Chelicerata</taxon>
        <taxon>Arachnida</taxon>
        <taxon>Acari</taxon>
        <taxon>Acariformes</taxon>
        <taxon>Sarcoptiformes</taxon>
        <taxon>Astigmata</taxon>
        <taxon>Psoroptidia</taxon>
        <taxon>Analgoidea</taxon>
        <taxon>Pyroglyphidae</taxon>
        <taxon>Pyroglyphinae</taxon>
        <taxon>Euroglyphus</taxon>
    </lineage>
</organism>
<gene>
    <name evidence="2" type="ORF">BLA29_012131</name>
</gene>
<keyword evidence="3" id="KW-1185">Reference proteome</keyword>
<proteinExistence type="predicted"/>
<comment type="caution">
    <text evidence="2">The sequence shown here is derived from an EMBL/GenBank/DDBJ whole genome shotgun (WGS) entry which is preliminary data.</text>
</comment>
<evidence type="ECO:0000256" key="1">
    <source>
        <dbReference type="SAM" id="MobiDB-lite"/>
    </source>
</evidence>
<feature type="region of interest" description="Disordered" evidence="1">
    <location>
        <begin position="1"/>
        <end position="40"/>
    </location>
</feature>
<name>A0A1Y3BHD8_EURMA</name>
<feature type="compositionally biased region" description="Basic and acidic residues" evidence="1">
    <location>
        <begin position="12"/>
        <end position="21"/>
    </location>
</feature>